<dbReference type="PANTHER" id="PTHR43102">
    <property type="entry name" value="SLR1143 PROTEIN"/>
    <property type="match status" value="1"/>
</dbReference>
<dbReference type="RefSeq" id="WP_203274598.1">
    <property type="nucleotide sequence ID" value="NZ_JAFBID010000072.1"/>
</dbReference>
<protein>
    <submittedName>
        <fullName evidence="2">GAF domain-containing protein</fullName>
    </submittedName>
</protein>
<keyword evidence="3" id="KW-1185">Reference proteome</keyword>
<evidence type="ECO:0000313" key="2">
    <source>
        <dbReference type="EMBL" id="MFC1457388.1"/>
    </source>
</evidence>
<dbReference type="Pfam" id="PF01590">
    <property type="entry name" value="GAF"/>
    <property type="match status" value="1"/>
</dbReference>
<sequence>MPNVIIDRVTVFARIHFGVPICLVNLIEADQALVASKQGLDASRLDRRIAFCSYTILQPSVLVVPDARADERFKDNPVVTGEPCIRFYAGAPLVYDGEVRLGPLCLLDTKPRSFSRGEQAELQMLADQVIGVIVSRMLGLPEPDISAALSI</sequence>
<evidence type="ECO:0000259" key="1">
    <source>
        <dbReference type="SMART" id="SM00065"/>
    </source>
</evidence>
<reference evidence="2 3" key="1">
    <citation type="submission" date="2024-09" db="EMBL/GenBank/DDBJ databases">
        <title>Nodulacao em especies de Leguminosae Basais da Amazonia e Caracterizacao dos Rizobios e Bacterias Associadas aos Nodulos.</title>
        <authorList>
            <person name="Jambeiro I.C.A."/>
            <person name="Lopes I.S."/>
            <person name="Aguiar E.R.G.R."/>
            <person name="Santos A.F.J."/>
            <person name="Dos Santos J.M.F."/>
            <person name="Gross E."/>
        </authorList>
    </citation>
    <scope>NUCLEOTIDE SEQUENCE [LARGE SCALE GENOMIC DNA]</scope>
    <source>
        <strain evidence="2 3">BRUESC1165</strain>
    </source>
</reference>
<dbReference type="SUPFAM" id="SSF55781">
    <property type="entry name" value="GAF domain-like"/>
    <property type="match status" value="1"/>
</dbReference>
<dbReference type="EMBL" id="JBHOMY010000030">
    <property type="protein sequence ID" value="MFC1457388.1"/>
    <property type="molecule type" value="Genomic_DNA"/>
</dbReference>
<gene>
    <name evidence="2" type="ORF">ACETIH_11815</name>
</gene>
<accession>A0ABV6Y7Z1</accession>
<name>A0ABV6Y7Z1_9HYPH</name>
<proteinExistence type="predicted"/>
<feature type="domain" description="GAF" evidence="1">
    <location>
        <begin position="1"/>
        <end position="143"/>
    </location>
</feature>
<comment type="caution">
    <text evidence="2">The sequence shown here is derived from an EMBL/GenBank/DDBJ whole genome shotgun (WGS) entry which is preliminary data.</text>
</comment>
<dbReference type="SMART" id="SM00065">
    <property type="entry name" value="GAF"/>
    <property type="match status" value="1"/>
</dbReference>
<evidence type="ECO:0000313" key="3">
    <source>
        <dbReference type="Proteomes" id="UP001593940"/>
    </source>
</evidence>
<dbReference type="InterPro" id="IPR003018">
    <property type="entry name" value="GAF"/>
</dbReference>
<dbReference type="InterPro" id="IPR029016">
    <property type="entry name" value="GAF-like_dom_sf"/>
</dbReference>
<dbReference type="PANTHER" id="PTHR43102:SF2">
    <property type="entry name" value="GAF DOMAIN-CONTAINING PROTEIN"/>
    <property type="match status" value="1"/>
</dbReference>
<dbReference type="Gene3D" id="3.30.450.40">
    <property type="match status" value="1"/>
</dbReference>
<dbReference type="Proteomes" id="UP001593940">
    <property type="component" value="Unassembled WGS sequence"/>
</dbReference>
<organism evidence="2 3">
    <name type="scientific">Microvirga arabica</name>
    <dbReference type="NCBI Taxonomy" id="1128671"/>
    <lineage>
        <taxon>Bacteria</taxon>
        <taxon>Pseudomonadati</taxon>
        <taxon>Pseudomonadota</taxon>
        <taxon>Alphaproteobacteria</taxon>
        <taxon>Hyphomicrobiales</taxon>
        <taxon>Methylobacteriaceae</taxon>
        <taxon>Microvirga</taxon>
    </lineage>
</organism>